<accession>A0AAV1WD43</accession>
<reference evidence="1 2" key="1">
    <citation type="submission" date="2024-03" db="EMBL/GenBank/DDBJ databases">
        <authorList>
            <person name="Martinez-Hernandez J."/>
        </authorList>
    </citation>
    <scope>NUCLEOTIDE SEQUENCE [LARGE SCALE GENOMIC DNA]</scope>
</reference>
<evidence type="ECO:0000313" key="1">
    <source>
        <dbReference type="EMBL" id="CAL0306807.1"/>
    </source>
</evidence>
<dbReference type="EMBL" id="CAXHTB010000005">
    <property type="protein sequence ID" value="CAL0306807.1"/>
    <property type="molecule type" value="Genomic_DNA"/>
</dbReference>
<dbReference type="Proteomes" id="UP001497480">
    <property type="component" value="Unassembled WGS sequence"/>
</dbReference>
<evidence type="ECO:0000313" key="2">
    <source>
        <dbReference type="Proteomes" id="UP001497480"/>
    </source>
</evidence>
<proteinExistence type="predicted"/>
<protein>
    <submittedName>
        <fullName evidence="1">Uncharacterized protein</fullName>
    </submittedName>
</protein>
<name>A0AAV1WD43_LUPLU</name>
<keyword evidence="2" id="KW-1185">Reference proteome</keyword>
<gene>
    <name evidence="1" type="ORF">LLUT_LOCUS7867</name>
</gene>
<comment type="caution">
    <text evidence="1">The sequence shown here is derived from an EMBL/GenBank/DDBJ whole genome shotgun (WGS) entry which is preliminary data.</text>
</comment>
<dbReference type="AlphaFoldDB" id="A0AAV1WD43"/>
<organism evidence="1 2">
    <name type="scientific">Lupinus luteus</name>
    <name type="common">European yellow lupine</name>
    <dbReference type="NCBI Taxonomy" id="3873"/>
    <lineage>
        <taxon>Eukaryota</taxon>
        <taxon>Viridiplantae</taxon>
        <taxon>Streptophyta</taxon>
        <taxon>Embryophyta</taxon>
        <taxon>Tracheophyta</taxon>
        <taxon>Spermatophyta</taxon>
        <taxon>Magnoliopsida</taxon>
        <taxon>eudicotyledons</taxon>
        <taxon>Gunneridae</taxon>
        <taxon>Pentapetalae</taxon>
        <taxon>rosids</taxon>
        <taxon>fabids</taxon>
        <taxon>Fabales</taxon>
        <taxon>Fabaceae</taxon>
        <taxon>Papilionoideae</taxon>
        <taxon>50 kb inversion clade</taxon>
        <taxon>genistoids sensu lato</taxon>
        <taxon>core genistoids</taxon>
        <taxon>Genisteae</taxon>
        <taxon>Lupinus</taxon>
    </lineage>
</organism>
<sequence length="77" mass="8884">MDSTVSLSWNNSLSTPYYELVGIEFGCARFYMEWSLAPLKVHLIFQKKKCTQNSILIVLDFVILPTKLTSTPLNWLE</sequence>